<dbReference type="GO" id="GO:0003995">
    <property type="term" value="F:acyl-CoA dehydrogenase activity"/>
    <property type="evidence" value="ECO:0007669"/>
    <property type="project" value="TreeGrafter"/>
</dbReference>
<dbReference type="STRING" id="375.BKD09_RS31585"/>
<dbReference type="RefSeq" id="WP_041957600.1">
    <property type="nucleotide sequence ID" value="NZ_JAOQNC010000001.1"/>
</dbReference>
<name>A0A0A3XPF1_BRAJP</name>
<dbReference type="InterPro" id="IPR037069">
    <property type="entry name" value="AcylCoA_DH/ox_N_sf"/>
</dbReference>
<dbReference type="Gene3D" id="1.20.140.10">
    <property type="entry name" value="Butyryl-CoA Dehydrogenase, subunit A, domain 3"/>
    <property type="match status" value="1"/>
</dbReference>
<dbReference type="Pfam" id="PF08028">
    <property type="entry name" value="Acyl-CoA_dh_2"/>
    <property type="match status" value="1"/>
</dbReference>
<dbReference type="Pfam" id="PF02771">
    <property type="entry name" value="Acyl-CoA_dh_N"/>
    <property type="match status" value="1"/>
</dbReference>
<dbReference type="GO" id="GO:0050660">
    <property type="term" value="F:flavin adenine dinucleotide binding"/>
    <property type="evidence" value="ECO:0007669"/>
    <property type="project" value="InterPro"/>
</dbReference>
<dbReference type="Gene3D" id="2.40.110.10">
    <property type="entry name" value="Butyryl-CoA Dehydrogenase, subunit A, domain 2"/>
    <property type="match status" value="1"/>
</dbReference>
<dbReference type="EMBL" id="JRPN01000020">
    <property type="protein sequence ID" value="KGT76297.1"/>
    <property type="molecule type" value="Genomic_DNA"/>
</dbReference>
<evidence type="ECO:0000259" key="3">
    <source>
        <dbReference type="Pfam" id="PF02771"/>
    </source>
</evidence>
<dbReference type="InterPro" id="IPR013107">
    <property type="entry name" value="Acyl-CoA_DH_C"/>
</dbReference>
<dbReference type="GO" id="GO:0005737">
    <property type="term" value="C:cytoplasm"/>
    <property type="evidence" value="ECO:0007669"/>
    <property type="project" value="TreeGrafter"/>
</dbReference>
<comment type="caution">
    <text evidence="5">The sequence shown here is derived from an EMBL/GenBank/DDBJ whole genome shotgun (WGS) entry which is preliminary data.</text>
</comment>
<evidence type="ECO:0000313" key="5">
    <source>
        <dbReference type="EMBL" id="KGT76297.1"/>
    </source>
</evidence>
<comment type="similarity">
    <text evidence="2">Belongs to the HpaH/HsaA monooxygenase family.</text>
</comment>
<dbReference type="GO" id="GO:0033539">
    <property type="term" value="P:fatty acid beta-oxidation using acyl-CoA dehydrogenase"/>
    <property type="evidence" value="ECO:0007669"/>
    <property type="project" value="TreeGrafter"/>
</dbReference>
<gene>
    <name evidence="5" type="ORF">MA20_26215</name>
</gene>
<keyword evidence="1" id="KW-0560">Oxidoreductase</keyword>
<evidence type="ECO:0000256" key="2">
    <source>
        <dbReference type="ARBA" id="ARBA00049661"/>
    </source>
</evidence>
<dbReference type="Gene3D" id="1.10.540.10">
    <property type="entry name" value="Acyl-CoA dehydrogenase/oxidase, N-terminal domain"/>
    <property type="match status" value="1"/>
</dbReference>
<sequence length="410" mass="44182">MSPSVQLAVKPSATPTVAEFHARLDALLPLVESRAAEAEAQGYLTDDVVAALRKAGIYTMLFPKEVGGAELLPYDAMTVIERLAYAHASAGWCVIGNNMEGTTLAIYIEDEGIKKVFAGGPDITIAGNGVPRGFARPVDGGYMIRGNWAYGSGIQHAEWVHSGCFVTDASGKDMVFGPNGQPKIVVTHHPRATIKLMGNWDVLGLRATGSFDYTLSEGDELFVPTHMTYDFDIGAPRRGGVQGALGLAGYSAWAHSAWAVGVGRRMLDELVKVIVQRQDPFGKSRDSASFKFQFAQAEARFRAARALVHETWKDVSETCAGGESPSLGQMTMIKLSLRHVHDVLSDVATFAHRAARGASLHNTPMQRFYRDIHSGTQHILMADQIVEECGRALLGLPGPGAQWTVFGVTG</sequence>
<dbReference type="SUPFAM" id="SSF47203">
    <property type="entry name" value="Acyl-CoA dehydrogenase C-terminal domain-like"/>
    <property type="match status" value="1"/>
</dbReference>
<reference evidence="5 6" key="1">
    <citation type="submission" date="2014-09" db="EMBL/GenBank/DDBJ databases">
        <title>Draft genome of Bradyrhizobium japonicum Is-34.</title>
        <authorList>
            <person name="Tsurumaru H."/>
            <person name="Yamakawa T."/>
            <person name="Hashimoto S."/>
            <person name="Okizaki K."/>
            <person name="Kanesaki Y."/>
            <person name="Yoshikawa H."/>
            <person name="Yajima S."/>
        </authorList>
    </citation>
    <scope>NUCLEOTIDE SEQUENCE [LARGE SCALE GENOMIC DNA]</scope>
    <source>
        <strain evidence="5 6">Is-34</strain>
    </source>
</reference>
<dbReference type="InterPro" id="IPR046373">
    <property type="entry name" value="Acyl-CoA_Oxase/DH_mid-dom_sf"/>
</dbReference>
<dbReference type="Proteomes" id="UP000030377">
    <property type="component" value="Unassembled WGS sequence"/>
</dbReference>
<dbReference type="InterPro" id="IPR036250">
    <property type="entry name" value="AcylCo_DH-like_C"/>
</dbReference>
<proteinExistence type="inferred from homology"/>
<protein>
    <submittedName>
        <fullName evidence="5">Acyl-CoA dehydrogenase</fullName>
    </submittedName>
</protein>
<accession>A0A0A3XPF1</accession>
<dbReference type="PANTHER" id="PTHR48083:SF5">
    <property type="entry name" value="NRGC PROTEIN"/>
    <property type="match status" value="1"/>
</dbReference>
<dbReference type="InterPro" id="IPR013786">
    <property type="entry name" value="AcylCoA_DH/ox_N"/>
</dbReference>
<dbReference type="SUPFAM" id="SSF56645">
    <property type="entry name" value="Acyl-CoA dehydrogenase NM domain-like"/>
    <property type="match status" value="1"/>
</dbReference>
<dbReference type="PANTHER" id="PTHR48083">
    <property type="entry name" value="MEDIUM-CHAIN SPECIFIC ACYL-COA DEHYDROGENASE, MITOCHONDRIAL-RELATED"/>
    <property type="match status" value="1"/>
</dbReference>
<dbReference type="PIRSF" id="PIRSF016578">
    <property type="entry name" value="HsaA"/>
    <property type="match status" value="1"/>
</dbReference>
<evidence type="ECO:0000259" key="4">
    <source>
        <dbReference type="Pfam" id="PF08028"/>
    </source>
</evidence>
<evidence type="ECO:0000313" key="6">
    <source>
        <dbReference type="Proteomes" id="UP000030377"/>
    </source>
</evidence>
<feature type="domain" description="Acyl-CoA dehydrogenase C-terminal" evidence="4">
    <location>
        <begin position="254"/>
        <end position="381"/>
    </location>
</feature>
<dbReference type="AlphaFoldDB" id="A0A0A3XPF1"/>
<dbReference type="InterPro" id="IPR050741">
    <property type="entry name" value="Acyl-CoA_dehydrogenase"/>
</dbReference>
<organism evidence="5 6">
    <name type="scientific">Bradyrhizobium japonicum</name>
    <dbReference type="NCBI Taxonomy" id="375"/>
    <lineage>
        <taxon>Bacteria</taxon>
        <taxon>Pseudomonadati</taxon>
        <taxon>Pseudomonadota</taxon>
        <taxon>Alphaproteobacteria</taxon>
        <taxon>Hyphomicrobiales</taxon>
        <taxon>Nitrobacteraceae</taxon>
        <taxon>Bradyrhizobium</taxon>
    </lineage>
</organism>
<feature type="domain" description="Acyl-CoA dehydrogenase/oxidase N-terminal" evidence="3">
    <location>
        <begin position="32"/>
        <end position="103"/>
    </location>
</feature>
<dbReference type="InterPro" id="IPR009100">
    <property type="entry name" value="AcylCoA_DH/oxidase_NM_dom_sf"/>
</dbReference>
<evidence type="ECO:0000256" key="1">
    <source>
        <dbReference type="ARBA" id="ARBA00023002"/>
    </source>
</evidence>